<keyword evidence="2" id="KW-1185">Reference proteome</keyword>
<name>A0ABU9PWI3_9BURK</name>
<sequence>MLIERLQAWLINRLPSRRLAPRLSLTEQGLLAETADARQEVRWTQIDEIVAVRADQFVGDSLLLLIRFDGDQTLSIPEQSEIWAQLTEQIPLHLDAALQHQDWALRLIGDAQATPVTVYRKASPLG</sequence>
<gene>
    <name evidence="1" type="ORF">V8G57_13290</name>
</gene>
<organism evidence="1 2">
    <name type="scientific">Collimonas rhizosphaerae</name>
    <dbReference type="NCBI Taxonomy" id="3126357"/>
    <lineage>
        <taxon>Bacteria</taxon>
        <taxon>Pseudomonadati</taxon>
        <taxon>Pseudomonadota</taxon>
        <taxon>Betaproteobacteria</taxon>
        <taxon>Burkholderiales</taxon>
        <taxon>Oxalobacteraceae</taxon>
        <taxon>Collimonas</taxon>
    </lineage>
</organism>
<comment type="caution">
    <text evidence="1">The sequence shown here is derived from an EMBL/GenBank/DDBJ whole genome shotgun (WGS) entry which is preliminary data.</text>
</comment>
<evidence type="ECO:0000313" key="2">
    <source>
        <dbReference type="Proteomes" id="UP001495910"/>
    </source>
</evidence>
<dbReference type="Proteomes" id="UP001495910">
    <property type="component" value="Unassembled WGS sequence"/>
</dbReference>
<accession>A0ABU9PWI3</accession>
<protein>
    <submittedName>
        <fullName evidence="1">Uncharacterized protein</fullName>
    </submittedName>
</protein>
<evidence type="ECO:0000313" key="1">
    <source>
        <dbReference type="EMBL" id="MEM4988364.1"/>
    </source>
</evidence>
<reference evidence="1 2" key="1">
    <citation type="submission" date="2024-02" db="EMBL/GenBank/DDBJ databases">
        <title>Draft genome sequence of Collimonas sp. strain H4R21, an effective mineral-weathering bacterial strain isolated from the beech rhizosphere.</title>
        <authorList>
            <person name="Morin E."/>
            <person name="Uroz S."/>
            <person name="Leveau J.H.J."/>
            <person name="Kumar R."/>
            <person name="Rey M.W."/>
            <person name="Pham J."/>
        </authorList>
    </citation>
    <scope>NUCLEOTIDE SEQUENCE [LARGE SCALE GENOMIC DNA]</scope>
    <source>
        <strain evidence="1 2">H4R21</strain>
    </source>
</reference>
<proteinExistence type="predicted"/>
<dbReference type="RefSeq" id="WP_342829806.1">
    <property type="nucleotide sequence ID" value="NZ_JBANDC010000008.1"/>
</dbReference>
<dbReference type="EMBL" id="JBANDC010000008">
    <property type="protein sequence ID" value="MEM4988364.1"/>
    <property type="molecule type" value="Genomic_DNA"/>
</dbReference>